<keyword evidence="4 6" id="KW-0863">Zinc-finger</keyword>
<dbReference type="PROSITE" id="PS50089">
    <property type="entry name" value="ZF_RING_2"/>
    <property type="match status" value="1"/>
</dbReference>
<dbReference type="Gene3D" id="3.30.40.10">
    <property type="entry name" value="Zinc/RING finger domain, C3HC4 (zinc finger)"/>
    <property type="match status" value="1"/>
</dbReference>
<dbReference type="InterPro" id="IPR027370">
    <property type="entry name" value="Znf-RING_euk"/>
</dbReference>
<evidence type="ECO:0000313" key="10">
    <source>
        <dbReference type="Proteomes" id="UP001217754"/>
    </source>
</evidence>
<dbReference type="InterPro" id="IPR017907">
    <property type="entry name" value="Znf_RING_CS"/>
</dbReference>
<dbReference type="GeneID" id="85224512"/>
<dbReference type="CDD" id="cd16536">
    <property type="entry name" value="RING-HC_RNF10"/>
    <property type="match status" value="1"/>
</dbReference>
<dbReference type="EMBL" id="CP119958">
    <property type="protein sequence ID" value="WFD37916.1"/>
    <property type="molecule type" value="Genomic_DNA"/>
</dbReference>
<gene>
    <name evidence="9" type="ORF">MJAP1_000863</name>
</gene>
<feature type="compositionally biased region" description="Low complexity" evidence="7">
    <location>
        <begin position="536"/>
        <end position="551"/>
    </location>
</feature>
<dbReference type="InterPro" id="IPR039739">
    <property type="entry name" value="MAG2/RNF10"/>
</dbReference>
<dbReference type="PROSITE" id="PS00518">
    <property type="entry name" value="ZF_RING_1"/>
    <property type="match status" value="1"/>
</dbReference>
<evidence type="ECO:0000256" key="1">
    <source>
        <dbReference type="ARBA" id="ARBA00004496"/>
    </source>
</evidence>
<dbReference type="GO" id="GO:0008270">
    <property type="term" value="F:zinc ion binding"/>
    <property type="evidence" value="ECO:0007669"/>
    <property type="project" value="UniProtKB-KW"/>
</dbReference>
<keyword evidence="3" id="KW-0479">Metal-binding</keyword>
<organism evidence="9 10">
    <name type="scientific">Malassezia japonica</name>
    <dbReference type="NCBI Taxonomy" id="223818"/>
    <lineage>
        <taxon>Eukaryota</taxon>
        <taxon>Fungi</taxon>
        <taxon>Dikarya</taxon>
        <taxon>Basidiomycota</taxon>
        <taxon>Ustilaginomycotina</taxon>
        <taxon>Malasseziomycetes</taxon>
        <taxon>Malasseziales</taxon>
        <taxon>Malasseziaceae</taxon>
        <taxon>Malassezia</taxon>
    </lineage>
</organism>
<dbReference type="SMART" id="SM00184">
    <property type="entry name" value="RING"/>
    <property type="match status" value="1"/>
</dbReference>
<feature type="region of interest" description="Disordered" evidence="7">
    <location>
        <begin position="446"/>
        <end position="478"/>
    </location>
</feature>
<dbReference type="GO" id="GO:0005737">
    <property type="term" value="C:cytoplasm"/>
    <property type="evidence" value="ECO:0007669"/>
    <property type="project" value="UniProtKB-SubCell"/>
</dbReference>
<keyword evidence="5" id="KW-0862">Zinc</keyword>
<evidence type="ECO:0000256" key="7">
    <source>
        <dbReference type="SAM" id="MobiDB-lite"/>
    </source>
</evidence>
<evidence type="ECO:0000256" key="6">
    <source>
        <dbReference type="PROSITE-ProRule" id="PRU00175"/>
    </source>
</evidence>
<dbReference type="PANTHER" id="PTHR12983">
    <property type="entry name" value="RING FINGER 10 FAMILY MEMBER"/>
    <property type="match status" value="1"/>
</dbReference>
<dbReference type="AlphaFoldDB" id="A0AAF0F157"/>
<dbReference type="GO" id="GO:0045944">
    <property type="term" value="P:positive regulation of transcription by RNA polymerase II"/>
    <property type="evidence" value="ECO:0007669"/>
    <property type="project" value="TreeGrafter"/>
</dbReference>
<dbReference type="Proteomes" id="UP001217754">
    <property type="component" value="Chromosome 1"/>
</dbReference>
<dbReference type="SUPFAM" id="SSF57850">
    <property type="entry name" value="RING/U-box"/>
    <property type="match status" value="1"/>
</dbReference>
<dbReference type="GO" id="GO:0000976">
    <property type="term" value="F:transcription cis-regulatory region binding"/>
    <property type="evidence" value="ECO:0007669"/>
    <property type="project" value="TreeGrafter"/>
</dbReference>
<evidence type="ECO:0000313" key="9">
    <source>
        <dbReference type="EMBL" id="WFD37916.1"/>
    </source>
</evidence>
<evidence type="ECO:0000256" key="5">
    <source>
        <dbReference type="ARBA" id="ARBA00022833"/>
    </source>
</evidence>
<keyword evidence="2" id="KW-0963">Cytoplasm</keyword>
<dbReference type="Pfam" id="PF13445">
    <property type="entry name" value="zf-RING_UBOX"/>
    <property type="match status" value="1"/>
</dbReference>
<name>A0AAF0F157_9BASI</name>
<dbReference type="InterPro" id="IPR013083">
    <property type="entry name" value="Znf_RING/FYVE/PHD"/>
</dbReference>
<evidence type="ECO:0000256" key="3">
    <source>
        <dbReference type="ARBA" id="ARBA00022723"/>
    </source>
</evidence>
<protein>
    <submittedName>
        <fullName evidence="9">Delta(24(24(1)))-sterol reductase</fullName>
        <ecNumber evidence="9">1.3.1.71</ecNumber>
    </submittedName>
</protein>
<dbReference type="EC" id="1.3.1.71" evidence="9"/>
<keyword evidence="9" id="KW-0560">Oxidoreductase</keyword>
<dbReference type="InterPro" id="IPR001841">
    <property type="entry name" value="Znf_RING"/>
</dbReference>
<sequence length="597" mass="65998">MVSSGQSAPVSDAQGRGGQGNRQGKKKGQSLNHLLSFTLPPRAPPPSAPRRARRVDARPFNRERYVNAQYRFVMKPTYDCTMHFANPDAPLPWQDIVQVVMSSTSDLAVTAAQSDATCPICLSPPSAPRITRCGHVYCYACILHYLTVAEEGTRPKGISTHRHCKRCPICWDDVHAKDLKAVHWLDARRNAAQFTHAYLAEKGTEGGEEPGVTTLRLVERPQSTTLALPRSAAWPRAAQPEGVYCFQPDALEFARIVIATPEFLAASLERDIGEIEKEVVVLQQYTPDELSVEFLHVAKQNLAEQVARVHAQLEGRALHRIQVARNAVAHAHDTQDAHEPPGSYFFYQAASGQNIFIHPLDVKVLLAHFGAYAHFPDTLRVVVQHAEEGTMDETLRRKCKYIAHLPMSSDVTFLEVDWAQTSARFADTQGAIEWKPFEGMLKQRWNRHKEKDARENRARAKAEKGAQRSQPPPEPSEFAYMPDATLSFRDSAMIGAEMHFPTHPGVEEDALGQSVPFPSIASTPKSHSAQKTVWGTPAAPSTAADPALPDTRVMDDAWNALEHANDAPQTEQQPAPSARSQKRKPKLILTGGGRGMG</sequence>
<dbReference type="GO" id="GO:0000246">
    <property type="term" value="F:Delta24(24-1) sterol reductase activity"/>
    <property type="evidence" value="ECO:0007669"/>
    <property type="project" value="UniProtKB-EC"/>
</dbReference>
<feature type="region of interest" description="Disordered" evidence="7">
    <location>
        <begin position="503"/>
        <end position="597"/>
    </location>
</feature>
<accession>A0AAF0F157</accession>
<evidence type="ECO:0000259" key="8">
    <source>
        <dbReference type="PROSITE" id="PS50089"/>
    </source>
</evidence>
<feature type="domain" description="RING-type" evidence="8">
    <location>
        <begin position="118"/>
        <end position="170"/>
    </location>
</feature>
<feature type="compositionally biased region" description="Basic and acidic residues" evidence="7">
    <location>
        <begin position="449"/>
        <end position="466"/>
    </location>
</feature>
<feature type="compositionally biased region" description="Polar residues" evidence="7">
    <location>
        <begin position="567"/>
        <end position="579"/>
    </location>
</feature>
<dbReference type="RefSeq" id="XP_060120813.1">
    <property type="nucleotide sequence ID" value="XM_060264830.1"/>
</dbReference>
<feature type="region of interest" description="Disordered" evidence="7">
    <location>
        <begin position="1"/>
        <end position="56"/>
    </location>
</feature>
<proteinExistence type="predicted"/>
<dbReference type="PANTHER" id="PTHR12983:SF9">
    <property type="entry name" value="E3 UBIQUITIN-PROTEIN LIGASE RNF10"/>
    <property type="match status" value="1"/>
</dbReference>
<reference evidence="9" key="1">
    <citation type="submission" date="2023-03" db="EMBL/GenBank/DDBJ databases">
        <title>Mating type loci evolution in Malassezia.</title>
        <authorList>
            <person name="Coelho M.A."/>
        </authorList>
    </citation>
    <scope>NUCLEOTIDE SEQUENCE</scope>
    <source>
        <strain evidence="9">CBS 9431</strain>
    </source>
</reference>
<evidence type="ECO:0000256" key="4">
    <source>
        <dbReference type="ARBA" id="ARBA00022771"/>
    </source>
</evidence>
<keyword evidence="10" id="KW-1185">Reference proteome</keyword>
<comment type="subcellular location">
    <subcellularLocation>
        <location evidence="1">Cytoplasm</location>
    </subcellularLocation>
</comment>
<evidence type="ECO:0000256" key="2">
    <source>
        <dbReference type="ARBA" id="ARBA00022490"/>
    </source>
</evidence>
<feature type="compositionally biased region" description="Polar residues" evidence="7">
    <location>
        <begin position="520"/>
        <end position="533"/>
    </location>
</feature>